<sequence>MVLDQSIDPTPVNARSSDVFDLFNFKHYAGPNPYLDRGAFVFDFALSGYGEPLPLERYVEAIGHCYPHILEQHREQHYESLAQLVAQTAIEVGKLNMNLHGEHWAVHTLHPSDDIADRSHRSVSRIAIESIHESTSRGVAYAVWDWLESLNRDVPFQLEAQIELLQTRFRRSVYGGPTVYALLRSAHAKGIPAFYLPDEGLMQYGYGRNQVRGVATTFNRDSHLDSDFTTRKDDCKAFLATLGFPVPKGDIVRTYDEALQVIEQIGYPVAVKPVVGHKGIGVTADVHTDADLEFAFDRALEAHPEGQPIRIIVEQSISGFDFRLLCVDGKFVAATERRPASVVGDGKSTIAELIERENAKPERLDTPTSPLGKILKDEAMERYLAEQYLSLSTVLDPGEEIYLRKVANLSAGGLSIDATDRVHPDNIILAQDVAQHFDLVCLGIDVLTADIARSWKDGQFGIVEINAAPGVYMHLKPAVGKSVNVTDRILETFFTRPEDAHIPILSFNYVSVRELEELIDQITMKHPTWTIGAVCRDAVFINRSQKQMGGAYNTKIQSLLRHPKLDLLIAEYREDVLEQEGCFYDFSDIVILDDPTETEWMLVRNLRHNGTVVIKQGRTISVRSRGLVNRYELGEEEPFKRVYWKEIAAIL</sequence>
<evidence type="ECO:0000256" key="1">
    <source>
        <dbReference type="PROSITE-ProRule" id="PRU00409"/>
    </source>
</evidence>
<dbReference type="GO" id="GO:0005524">
    <property type="term" value="F:ATP binding"/>
    <property type="evidence" value="ECO:0007669"/>
    <property type="project" value="UniProtKB-UniRule"/>
</dbReference>
<dbReference type="PANTHER" id="PTHR21621">
    <property type="entry name" value="RIBOSOMAL PROTEIN S6 MODIFICATION PROTEIN"/>
    <property type="match status" value="1"/>
</dbReference>
<feature type="domain" description="ATP-grasp" evidence="2">
    <location>
        <begin position="236"/>
        <end position="494"/>
    </location>
</feature>
<dbReference type="AlphaFoldDB" id="A0A9E8ZFK8"/>
<dbReference type="SUPFAM" id="SSF56059">
    <property type="entry name" value="Glutathione synthetase ATP-binding domain-like"/>
    <property type="match status" value="1"/>
</dbReference>
<dbReference type="RefSeq" id="WP_268610870.1">
    <property type="nucleotide sequence ID" value="NZ_CP113797.1"/>
</dbReference>
<dbReference type="GO" id="GO:0018169">
    <property type="term" value="F:ribosomal S6-glutamic acid ligase activity"/>
    <property type="evidence" value="ECO:0007669"/>
    <property type="project" value="TreeGrafter"/>
</dbReference>
<keyword evidence="1" id="KW-0547">Nucleotide-binding</keyword>
<dbReference type="GO" id="GO:0046872">
    <property type="term" value="F:metal ion binding"/>
    <property type="evidence" value="ECO:0007669"/>
    <property type="project" value="InterPro"/>
</dbReference>
<dbReference type="PANTHER" id="PTHR21621:SF0">
    <property type="entry name" value="BETA-CITRYLGLUTAMATE SYNTHASE B-RELATED"/>
    <property type="match status" value="1"/>
</dbReference>
<dbReference type="PROSITE" id="PS50975">
    <property type="entry name" value="ATP_GRASP"/>
    <property type="match status" value="1"/>
</dbReference>
<dbReference type="Proteomes" id="UP001163152">
    <property type="component" value="Chromosome"/>
</dbReference>
<proteinExistence type="predicted"/>
<dbReference type="InterPro" id="IPR013815">
    <property type="entry name" value="ATP_grasp_subdomain_1"/>
</dbReference>
<dbReference type="InterPro" id="IPR011761">
    <property type="entry name" value="ATP-grasp"/>
</dbReference>
<accession>A0A9E8ZFK8</accession>
<dbReference type="GO" id="GO:0005737">
    <property type="term" value="C:cytoplasm"/>
    <property type="evidence" value="ECO:0007669"/>
    <property type="project" value="TreeGrafter"/>
</dbReference>
<keyword evidence="1" id="KW-0067">ATP-binding</keyword>
<dbReference type="Pfam" id="PF08443">
    <property type="entry name" value="RimK"/>
    <property type="match status" value="1"/>
</dbReference>
<name>A0A9E8ZFK8_9CYAN</name>
<evidence type="ECO:0000313" key="3">
    <source>
        <dbReference type="EMBL" id="WAL60914.1"/>
    </source>
</evidence>
<evidence type="ECO:0000259" key="2">
    <source>
        <dbReference type="PROSITE" id="PS50975"/>
    </source>
</evidence>
<keyword evidence="4" id="KW-1185">Reference proteome</keyword>
<evidence type="ECO:0000313" key="4">
    <source>
        <dbReference type="Proteomes" id="UP001163152"/>
    </source>
</evidence>
<gene>
    <name evidence="3" type="ORF">OXH18_02635</name>
</gene>
<dbReference type="EMBL" id="CP113797">
    <property type="protein sequence ID" value="WAL60914.1"/>
    <property type="molecule type" value="Genomic_DNA"/>
</dbReference>
<dbReference type="GO" id="GO:0009432">
    <property type="term" value="P:SOS response"/>
    <property type="evidence" value="ECO:0007669"/>
    <property type="project" value="TreeGrafter"/>
</dbReference>
<protein>
    <submittedName>
        <fullName evidence="3">Cyanophycin synthetase</fullName>
    </submittedName>
</protein>
<reference evidence="3" key="1">
    <citation type="submission" date="2022-12" db="EMBL/GenBank/DDBJ databases">
        <title>Polyphasic identification of a Novel Hot-Spring Cyanobacterium Ocullathermofonsia sinensis gen nov. sp. nov. and Genomic Insights on its Adaptations to the Thermal Habitat.</title>
        <authorList>
            <person name="Daroch M."/>
            <person name="Tang J."/>
            <person name="Jiang Y."/>
        </authorList>
    </citation>
    <scope>NUCLEOTIDE SEQUENCE</scope>
    <source>
        <strain evidence="3">PKUAC-SCTA174</strain>
    </source>
</reference>
<dbReference type="Gene3D" id="3.30.1490.20">
    <property type="entry name" value="ATP-grasp fold, A domain"/>
    <property type="match status" value="1"/>
</dbReference>
<organism evidence="3 4">
    <name type="scientific">Thermocoleostomius sinensis A174</name>
    <dbReference type="NCBI Taxonomy" id="2016057"/>
    <lineage>
        <taxon>Bacteria</taxon>
        <taxon>Bacillati</taxon>
        <taxon>Cyanobacteriota</taxon>
        <taxon>Cyanophyceae</taxon>
        <taxon>Oculatellales</taxon>
        <taxon>Oculatellaceae</taxon>
        <taxon>Thermocoleostomius</taxon>
    </lineage>
</organism>
<dbReference type="Gene3D" id="3.30.470.20">
    <property type="entry name" value="ATP-grasp fold, B domain"/>
    <property type="match status" value="1"/>
</dbReference>
<dbReference type="KEGG" id="tsin:OXH18_02635"/>
<dbReference type="InterPro" id="IPR013651">
    <property type="entry name" value="ATP-grasp_RimK-type"/>
</dbReference>